<keyword evidence="1" id="KW-0812">Transmembrane</keyword>
<sequence>MRALLIVLALALLALVGLTLVPEAAPHQFYLTIGALAVGGIILLTALFAPSGAGKPVVASAPVAAAAPPPPEPALQAEAEIVSFLALLQEKGRLVDFVMDDITAYPDAQVGAAARVVQAGCKAVLAEHFRITPVRTENEGAKISVPTGYPADAYRLVGRISGEPPFSGTLVHRGWQTDKVKLPRVVAVSGDRLPAIAPAEVELK</sequence>
<reference evidence="3" key="1">
    <citation type="submission" date="2018-07" db="EMBL/GenBank/DDBJ databases">
        <authorList>
            <person name="Quirk P.G."/>
            <person name="Krulwich T.A."/>
        </authorList>
    </citation>
    <scope>NUCLEOTIDE SEQUENCE</scope>
</reference>
<evidence type="ECO:0000256" key="1">
    <source>
        <dbReference type="SAM" id="Phobius"/>
    </source>
</evidence>
<name>A0A380T998_9ZZZZ</name>
<dbReference type="EMBL" id="UIDG01000015">
    <property type="protein sequence ID" value="SUS03869.1"/>
    <property type="molecule type" value="Genomic_DNA"/>
</dbReference>
<organism evidence="3">
    <name type="scientific">metagenome</name>
    <dbReference type="NCBI Taxonomy" id="256318"/>
    <lineage>
        <taxon>unclassified sequences</taxon>
        <taxon>metagenomes</taxon>
    </lineage>
</organism>
<proteinExistence type="predicted"/>
<evidence type="ECO:0000313" key="3">
    <source>
        <dbReference type="EMBL" id="SUS03869.1"/>
    </source>
</evidence>
<gene>
    <name evidence="3" type="ORF">DF3PB_1110005</name>
</gene>
<dbReference type="AlphaFoldDB" id="A0A380T998"/>
<dbReference type="Pfam" id="PF10816">
    <property type="entry name" value="DUF2760"/>
    <property type="match status" value="1"/>
</dbReference>
<keyword evidence="1" id="KW-1133">Transmembrane helix</keyword>
<accession>A0A380T998</accession>
<feature type="domain" description="DUF2760" evidence="2">
    <location>
        <begin position="80"/>
        <end position="202"/>
    </location>
</feature>
<feature type="transmembrane region" description="Helical" evidence="1">
    <location>
        <begin position="29"/>
        <end position="49"/>
    </location>
</feature>
<protein>
    <recommendedName>
        <fullName evidence="2">DUF2760 domain-containing protein</fullName>
    </recommendedName>
</protein>
<keyword evidence="1" id="KW-0472">Membrane</keyword>
<dbReference type="InterPro" id="IPR021212">
    <property type="entry name" value="DUF2760"/>
</dbReference>
<evidence type="ECO:0000259" key="2">
    <source>
        <dbReference type="Pfam" id="PF10816"/>
    </source>
</evidence>